<proteinExistence type="predicted"/>
<dbReference type="SMART" id="SM00225">
    <property type="entry name" value="BTB"/>
    <property type="match status" value="1"/>
</dbReference>
<accession>A0A8X6Q2D8</accession>
<keyword evidence="4" id="KW-1185">Reference proteome</keyword>
<protein>
    <recommendedName>
        <fullName evidence="2">BTB domain-containing protein</fullName>
    </recommendedName>
</protein>
<feature type="domain" description="BTB" evidence="2">
    <location>
        <begin position="172"/>
        <end position="258"/>
    </location>
</feature>
<dbReference type="Proteomes" id="UP000887013">
    <property type="component" value="Unassembled WGS sequence"/>
</dbReference>
<feature type="region of interest" description="Disordered" evidence="1">
    <location>
        <begin position="144"/>
        <end position="164"/>
    </location>
</feature>
<evidence type="ECO:0000256" key="1">
    <source>
        <dbReference type="SAM" id="MobiDB-lite"/>
    </source>
</evidence>
<dbReference type="AlphaFoldDB" id="A0A8X6Q2D8"/>
<dbReference type="OrthoDB" id="6415400at2759"/>
<evidence type="ECO:0000259" key="2">
    <source>
        <dbReference type="PROSITE" id="PS50097"/>
    </source>
</evidence>
<dbReference type="GO" id="GO:0022008">
    <property type="term" value="P:neurogenesis"/>
    <property type="evidence" value="ECO:0007669"/>
    <property type="project" value="TreeGrafter"/>
</dbReference>
<dbReference type="InterPro" id="IPR011333">
    <property type="entry name" value="SKP1/BTB/POZ_sf"/>
</dbReference>
<dbReference type="PANTHER" id="PTHR45774:SF4">
    <property type="entry name" value="AXUNDEAD, ISOFORM F"/>
    <property type="match status" value="1"/>
</dbReference>
<dbReference type="Gene3D" id="3.30.710.10">
    <property type="entry name" value="Potassium Channel Kv1.1, Chain A"/>
    <property type="match status" value="1"/>
</dbReference>
<comment type="caution">
    <text evidence="3">The sequence shown here is derived from an EMBL/GenBank/DDBJ whole genome shotgun (WGS) entry which is preliminary data.</text>
</comment>
<dbReference type="InterPro" id="IPR011705">
    <property type="entry name" value="BACK"/>
</dbReference>
<dbReference type="Pfam" id="PF07707">
    <property type="entry name" value="BACK"/>
    <property type="match status" value="1"/>
</dbReference>
<dbReference type="Gene3D" id="1.25.40.420">
    <property type="match status" value="1"/>
</dbReference>
<feature type="compositionally biased region" description="Basic residues" evidence="1">
    <location>
        <begin position="80"/>
        <end position="93"/>
    </location>
</feature>
<dbReference type="PANTHER" id="PTHR45774">
    <property type="entry name" value="BTB/POZ DOMAIN-CONTAINING"/>
    <property type="match status" value="1"/>
</dbReference>
<evidence type="ECO:0000313" key="3">
    <source>
        <dbReference type="EMBL" id="GFT96867.1"/>
    </source>
</evidence>
<dbReference type="Pfam" id="PF00651">
    <property type="entry name" value="BTB"/>
    <property type="match status" value="1"/>
</dbReference>
<reference evidence="3" key="1">
    <citation type="submission" date="2020-08" db="EMBL/GenBank/DDBJ databases">
        <title>Multicomponent nature underlies the extraordinary mechanical properties of spider dragline silk.</title>
        <authorList>
            <person name="Kono N."/>
            <person name="Nakamura H."/>
            <person name="Mori M."/>
            <person name="Yoshida Y."/>
            <person name="Ohtoshi R."/>
            <person name="Malay A.D."/>
            <person name="Moran D.A.P."/>
            <person name="Tomita M."/>
            <person name="Numata K."/>
            <person name="Arakawa K."/>
        </authorList>
    </citation>
    <scope>NUCLEOTIDE SEQUENCE</scope>
</reference>
<dbReference type="GO" id="GO:0005829">
    <property type="term" value="C:cytosol"/>
    <property type="evidence" value="ECO:0007669"/>
    <property type="project" value="TreeGrafter"/>
</dbReference>
<dbReference type="InterPro" id="IPR000210">
    <property type="entry name" value="BTB/POZ_dom"/>
</dbReference>
<sequence>MAFVSPPKTENEKKTPVYYLIIDFRNEKLFSHYYKGIDVPDHSFRKSSARSKRVVVIRAKLLPKRCRPRVKDSENGGGAWKRKNSSKHPRRRSSTPPTPRPTLLLPPMRYTGTLCSDSTATTNTAPVVTSRVQHREPETAYLSLDNSSHSQNRPQPSAPSPGHLFYNSEDHSDITFIVGLEEWRFPAHSFILGKTQSTLSALLKAARTGNDELQSRLSNMEIQSQPISPIVLKLPNLQPEVFEQILRYIYTGQVTFLTVDSTLRLLHPSRMYHLPLLTTHCLSHISKNVNTSNVLIVLSHLLCPEVHHPLIHQYDNDASPLEECHDNDNERNELVFKCFLIVDHHADDVLQSELFETLEHELMVEIVKRDTLQVSSEAVVFDSVMRWACRACKKQRKELTSENKRSVLGKALFLVRYLTMTAEEFLRGPVSHGILCKEDKEIFLSKLSNPNSPAVVSLPEHWNGWKISEKRQQNLPLATPEVVSTNNVDLAVMPSNSAQSANSNVKRNDRKKKSMSKKLLNGVGDLVICVIQLLD</sequence>
<name>A0A8X6Q2D8_NEPPI</name>
<evidence type="ECO:0000313" key="4">
    <source>
        <dbReference type="Proteomes" id="UP000887013"/>
    </source>
</evidence>
<dbReference type="SUPFAM" id="SSF54695">
    <property type="entry name" value="POZ domain"/>
    <property type="match status" value="1"/>
</dbReference>
<gene>
    <name evidence="3" type="primary">BTBD2</name>
    <name evidence="3" type="ORF">NPIL_40622</name>
</gene>
<organism evidence="3 4">
    <name type="scientific">Nephila pilipes</name>
    <name type="common">Giant wood spider</name>
    <name type="synonym">Nephila maculata</name>
    <dbReference type="NCBI Taxonomy" id="299642"/>
    <lineage>
        <taxon>Eukaryota</taxon>
        <taxon>Metazoa</taxon>
        <taxon>Ecdysozoa</taxon>
        <taxon>Arthropoda</taxon>
        <taxon>Chelicerata</taxon>
        <taxon>Arachnida</taxon>
        <taxon>Araneae</taxon>
        <taxon>Araneomorphae</taxon>
        <taxon>Entelegynae</taxon>
        <taxon>Araneoidea</taxon>
        <taxon>Nephilidae</taxon>
        <taxon>Nephila</taxon>
    </lineage>
</organism>
<feature type="compositionally biased region" description="Polar residues" evidence="1">
    <location>
        <begin position="144"/>
        <end position="155"/>
    </location>
</feature>
<dbReference type="PROSITE" id="PS50097">
    <property type="entry name" value="BTB"/>
    <property type="match status" value="1"/>
</dbReference>
<dbReference type="EMBL" id="BMAW01121985">
    <property type="protein sequence ID" value="GFT96867.1"/>
    <property type="molecule type" value="Genomic_DNA"/>
</dbReference>
<feature type="region of interest" description="Disordered" evidence="1">
    <location>
        <begin position="67"/>
        <end position="107"/>
    </location>
</feature>